<keyword evidence="2" id="KW-0067">ATP-binding</keyword>
<accession>A0A383WLB6</accession>
<evidence type="ECO:0000259" key="3">
    <source>
        <dbReference type="PROSITE" id="PS50011"/>
    </source>
</evidence>
<keyword evidence="1" id="KW-0430">Lectin</keyword>
<dbReference type="PANTHER" id="PTHR33589">
    <property type="entry name" value="OS11G0524900 PROTEIN"/>
    <property type="match status" value="1"/>
</dbReference>
<dbReference type="InterPro" id="IPR011009">
    <property type="entry name" value="Kinase-like_dom_sf"/>
</dbReference>
<keyword evidence="2" id="KW-0547">Nucleotide-binding</keyword>
<feature type="binding site" evidence="2">
    <location>
        <position position="331"/>
    </location>
    <ligand>
        <name>ATP</name>
        <dbReference type="ChEBI" id="CHEBI:30616"/>
    </ligand>
</feature>
<dbReference type="STRING" id="3088.A0A383WLB6"/>
<evidence type="ECO:0000313" key="5">
    <source>
        <dbReference type="Proteomes" id="UP000256970"/>
    </source>
</evidence>
<dbReference type="AlphaFoldDB" id="A0A383WLB6"/>
<dbReference type="InterPro" id="IPR017441">
    <property type="entry name" value="Protein_kinase_ATP_BS"/>
</dbReference>
<dbReference type="Gene3D" id="3.30.200.20">
    <property type="entry name" value="Phosphorylase Kinase, domain 1"/>
    <property type="match status" value="1"/>
</dbReference>
<reference evidence="4 5" key="1">
    <citation type="submission" date="2016-10" db="EMBL/GenBank/DDBJ databases">
        <authorList>
            <person name="Cai Z."/>
        </authorList>
    </citation>
    <scope>NUCLEOTIDE SEQUENCE [LARGE SCALE GENOMIC DNA]</scope>
</reference>
<dbReference type="InterPro" id="IPR001245">
    <property type="entry name" value="Ser-Thr/Tyr_kinase_cat_dom"/>
</dbReference>
<name>A0A383WLB6_TETOB</name>
<organism evidence="4 5">
    <name type="scientific">Tetradesmus obliquus</name>
    <name type="common">Green alga</name>
    <name type="synonym">Acutodesmus obliquus</name>
    <dbReference type="NCBI Taxonomy" id="3088"/>
    <lineage>
        <taxon>Eukaryota</taxon>
        <taxon>Viridiplantae</taxon>
        <taxon>Chlorophyta</taxon>
        <taxon>core chlorophytes</taxon>
        <taxon>Chlorophyceae</taxon>
        <taxon>CS clade</taxon>
        <taxon>Sphaeropleales</taxon>
        <taxon>Scenedesmaceae</taxon>
        <taxon>Tetradesmus</taxon>
    </lineage>
</organism>
<dbReference type="EMBL" id="FNXT01001298">
    <property type="protein sequence ID" value="SZX77959.1"/>
    <property type="molecule type" value="Genomic_DNA"/>
</dbReference>
<dbReference type="InterPro" id="IPR052321">
    <property type="entry name" value="PolyBind_ProtTraffic"/>
</dbReference>
<evidence type="ECO:0000313" key="4">
    <source>
        <dbReference type="EMBL" id="SZX77959.1"/>
    </source>
</evidence>
<dbReference type="PROSITE" id="PS00107">
    <property type="entry name" value="PROTEIN_KINASE_ATP"/>
    <property type="match status" value="1"/>
</dbReference>
<dbReference type="Pfam" id="PF07714">
    <property type="entry name" value="PK_Tyr_Ser-Thr"/>
    <property type="match status" value="1"/>
</dbReference>
<dbReference type="PROSITE" id="PS50011">
    <property type="entry name" value="PROTEIN_KINASE_DOM"/>
    <property type="match status" value="1"/>
</dbReference>
<protein>
    <recommendedName>
        <fullName evidence="3">Protein kinase domain-containing protein</fullName>
    </recommendedName>
</protein>
<gene>
    <name evidence="4" type="ORF">BQ4739_LOCUS18291</name>
</gene>
<sequence>MLSTGLQRLLGHPLMAGMCRIAHELERTRTDDYRAYAMLMLQRSTTLLEAITGMTLAVRLGLLSSDGQQLVVQHLAGGGGAAAYDATAGPACAPAAAAAPAAELLQLKLAARGTIFSEAITANAARLVADTSLYGQTLARPRADVFLGGDTEASLVVVPLQLGQGVPHKAALYVSHNKPGNFATAKRPICVLASMLQLLLHKQLQGGGLLTGVWRDAEVPAQDLQEHAVVVRAPLPEPAERQNSGTHASASNAQPAAASALVQVRPAAASALVQMLQQQVRNNLQASRDKLLQAARTGGYLQDLELKRVLGKGGFGIVYAGTWKGCPAAVKVMMVPKQQRRVMKGAMEMAVQESLSHPNIVRVFACLFDMVEEAVSVGSSSGFAPGTLMFNPAWLRFRPAGPEDMEAGAISNIMIKEYCEGGTLASGSIWIQPGTTYL</sequence>
<dbReference type="SUPFAM" id="SSF56112">
    <property type="entry name" value="Protein kinase-like (PK-like)"/>
    <property type="match status" value="1"/>
</dbReference>
<dbReference type="GO" id="GO:0004672">
    <property type="term" value="F:protein kinase activity"/>
    <property type="evidence" value="ECO:0007669"/>
    <property type="project" value="InterPro"/>
</dbReference>
<dbReference type="GO" id="GO:0030246">
    <property type="term" value="F:carbohydrate binding"/>
    <property type="evidence" value="ECO:0007669"/>
    <property type="project" value="UniProtKB-KW"/>
</dbReference>
<feature type="domain" description="Protein kinase" evidence="3">
    <location>
        <begin position="304"/>
        <end position="438"/>
    </location>
</feature>
<dbReference type="InterPro" id="IPR000719">
    <property type="entry name" value="Prot_kinase_dom"/>
</dbReference>
<evidence type="ECO:0000256" key="2">
    <source>
        <dbReference type="PROSITE-ProRule" id="PRU10141"/>
    </source>
</evidence>
<dbReference type="PANTHER" id="PTHR33589:SF3">
    <property type="entry name" value="ZYMOGEN GRANULE MEMBRANE PROTEIN 16-LIKE"/>
    <property type="match status" value="1"/>
</dbReference>
<evidence type="ECO:0000256" key="1">
    <source>
        <dbReference type="ARBA" id="ARBA00022734"/>
    </source>
</evidence>
<dbReference type="Proteomes" id="UP000256970">
    <property type="component" value="Unassembled WGS sequence"/>
</dbReference>
<proteinExistence type="predicted"/>
<keyword evidence="5" id="KW-1185">Reference proteome</keyword>
<dbReference type="GO" id="GO:0005524">
    <property type="term" value="F:ATP binding"/>
    <property type="evidence" value="ECO:0007669"/>
    <property type="project" value="UniProtKB-UniRule"/>
</dbReference>